<dbReference type="GO" id="GO:0016887">
    <property type="term" value="F:ATP hydrolysis activity"/>
    <property type="evidence" value="ECO:0007669"/>
    <property type="project" value="InterPro"/>
</dbReference>
<dbReference type="InterPro" id="IPR042121">
    <property type="entry name" value="MutL_C_regsub"/>
</dbReference>
<dbReference type="InterPro" id="IPR037198">
    <property type="entry name" value="MutL_C_sf"/>
</dbReference>
<gene>
    <name evidence="4 8" type="primary">mutL</name>
    <name evidence="8" type="ORF">DW944_05260</name>
</gene>
<accession>A0A413R9R3</accession>
<dbReference type="InterPro" id="IPR036890">
    <property type="entry name" value="HATPase_C_sf"/>
</dbReference>
<dbReference type="GO" id="GO:0140664">
    <property type="term" value="F:ATP-dependent DNA damage sensor activity"/>
    <property type="evidence" value="ECO:0007669"/>
    <property type="project" value="InterPro"/>
</dbReference>
<sequence length="687" mass="77692">MSKIHVLDQNTINQIAAGEVIDRPASIVKELMENAIDAGATMISVEIKDGGTSLIRITDNGSGIEKDDIKVAFLRHATSKIKTALDLISVSSLGFRGEALSSIASVCQVELITKTEDAITGIRYKIEGGKEVTFEEIGAPEGTTFIVKNIFFNTPARRKFLKTAQTEAGYISEIVEKIALSHPEISISFINNNQTKIHTSGNGNLKDVIYNIYGRDIANNLLEINCSNEFIKMTGYIGKAIISKGNRSFENYFINGRYIKSNIISKAIEDGYKFILMQHKYPFTAINFEIDQDLLDVNVHPAKMELRFRKGEAIYPFIMDSIHDTLVEKPNIIKVELNEEKPNEEKIARAPEPFEKTRTEINHILGDVPDYKMAENFIKSINDENIKIEDIKKQNIREENNYAVDTPKEKTEQKSDILTEISDVVIKNNNQETENTHFSDISKNIEENSNLSEGSKNKNIGNEIKEPENIKEEKKSKPIQQELSGVYDDFLTNVARPSHRLVGQVFETYWIVEYDGKMYIIDQHAAHEKVMFEKLMDRLSKKEVSSQMINPPIILNLSLNEANLINKYMDNFKEIGFEIEAFGGQDFAVRAVPADLYTLDSYDVLMQIIDNLSNENGRMVPDMITEKIASMSCKAAVKGNNKMSTQEANALIDQLLSLENPYNCPHGRPTIISMSHYELDKKFKRIV</sequence>
<evidence type="ECO:0000259" key="6">
    <source>
        <dbReference type="SMART" id="SM00853"/>
    </source>
</evidence>
<dbReference type="InterPro" id="IPR013507">
    <property type="entry name" value="DNA_mismatch_S5_2-like"/>
</dbReference>
<comment type="caution">
    <text evidence="8">The sequence shown here is derived from an EMBL/GenBank/DDBJ whole genome shotgun (WGS) entry which is preliminary data.</text>
</comment>
<dbReference type="Pfam" id="PF01119">
    <property type="entry name" value="DNA_mis_repair"/>
    <property type="match status" value="1"/>
</dbReference>
<evidence type="ECO:0000259" key="7">
    <source>
        <dbReference type="SMART" id="SM01340"/>
    </source>
</evidence>
<comment type="function">
    <text evidence="4">This protein is involved in the repair of mismatches in DNA. It is required for dam-dependent methyl-directed DNA mismatch repair. May act as a 'molecular matchmaker', a protein that promotes the formation of a stable complex between two or more DNA-binding proteins in an ATP-dependent manner without itself being part of a final effector complex.</text>
</comment>
<dbReference type="CDD" id="cd16926">
    <property type="entry name" value="HATPase_MutL-MLH-PMS-like"/>
    <property type="match status" value="1"/>
</dbReference>
<dbReference type="SUPFAM" id="SSF54211">
    <property type="entry name" value="Ribosomal protein S5 domain 2-like"/>
    <property type="match status" value="1"/>
</dbReference>
<comment type="similarity">
    <text evidence="1 4">Belongs to the DNA mismatch repair MutL/HexB family.</text>
</comment>
<dbReference type="Pfam" id="PF08676">
    <property type="entry name" value="MutL_C"/>
    <property type="match status" value="1"/>
</dbReference>
<dbReference type="InterPro" id="IPR014762">
    <property type="entry name" value="DNA_mismatch_repair_CS"/>
</dbReference>
<name>A0A413R9R3_9FIRM</name>
<keyword evidence="2 4" id="KW-0227">DNA damage</keyword>
<dbReference type="GO" id="GO:0032300">
    <property type="term" value="C:mismatch repair complex"/>
    <property type="evidence" value="ECO:0007669"/>
    <property type="project" value="InterPro"/>
</dbReference>
<proteinExistence type="inferred from homology"/>
<dbReference type="EMBL" id="QSFD01000004">
    <property type="protein sequence ID" value="RHA19143.1"/>
    <property type="molecule type" value="Genomic_DNA"/>
</dbReference>
<evidence type="ECO:0000313" key="9">
    <source>
        <dbReference type="Proteomes" id="UP000284779"/>
    </source>
</evidence>
<feature type="compositionally biased region" description="Polar residues" evidence="5">
    <location>
        <begin position="444"/>
        <end position="453"/>
    </location>
</feature>
<feature type="compositionally biased region" description="Basic and acidic residues" evidence="5">
    <location>
        <begin position="463"/>
        <end position="476"/>
    </location>
</feature>
<evidence type="ECO:0000256" key="3">
    <source>
        <dbReference type="ARBA" id="ARBA00023204"/>
    </source>
</evidence>
<dbReference type="SUPFAM" id="SSF55874">
    <property type="entry name" value="ATPase domain of HSP90 chaperone/DNA topoisomerase II/histidine kinase"/>
    <property type="match status" value="1"/>
</dbReference>
<keyword evidence="3 4" id="KW-0234">DNA repair</keyword>
<organism evidence="8 9">
    <name type="scientific">Eubacterium ventriosum</name>
    <dbReference type="NCBI Taxonomy" id="39496"/>
    <lineage>
        <taxon>Bacteria</taxon>
        <taxon>Bacillati</taxon>
        <taxon>Bacillota</taxon>
        <taxon>Clostridia</taxon>
        <taxon>Eubacteriales</taxon>
        <taxon>Eubacteriaceae</taxon>
        <taxon>Eubacterium</taxon>
    </lineage>
</organism>
<dbReference type="Pfam" id="PF13589">
    <property type="entry name" value="HATPase_c_3"/>
    <property type="match status" value="1"/>
</dbReference>
<evidence type="ECO:0000313" key="8">
    <source>
        <dbReference type="EMBL" id="RHA19143.1"/>
    </source>
</evidence>
<dbReference type="SMART" id="SM00853">
    <property type="entry name" value="MutL_C"/>
    <property type="match status" value="1"/>
</dbReference>
<keyword evidence="8" id="KW-0255">Endonuclease</keyword>
<keyword evidence="8" id="KW-0540">Nuclease</keyword>
<dbReference type="InterPro" id="IPR042120">
    <property type="entry name" value="MutL_C_dimsub"/>
</dbReference>
<keyword evidence="8" id="KW-0378">Hydrolase</keyword>
<dbReference type="Gene3D" id="3.30.565.10">
    <property type="entry name" value="Histidine kinase-like ATPase, C-terminal domain"/>
    <property type="match status" value="1"/>
</dbReference>
<feature type="region of interest" description="Disordered" evidence="5">
    <location>
        <begin position="444"/>
        <end position="477"/>
    </location>
</feature>
<dbReference type="SMART" id="SM01340">
    <property type="entry name" value="DNA_mis_repair"/>
    <property type="match status" value="1"/>
</dbReference>
<dbReference type="Proteomes" id="UP000284779">
    <property type="component" value="Unassembled WGS sequence"/>
</dbReference>
<feature type="domain" description="MutL C-terminal dimerisation" evidence="6">
    <location>
        <begin position="501"/>
        <end position="643"/>
    </location>
</feature>
<dbReference type="PANTHER" id="PTHR10073">
    <property type="entry name" value="DNA MISMATCH REPAIR PROTEIN MLH, PMS, MUTL"/>
    <property type="match status" value="1"/>
</dbReference>
<dbReference type="InterPro" id="IPR020667">
    <property type="entry name" value="DNA_mismatch_repair_MutL"/>
</dbReference>
<dbReference type="InterPro" id="IPR038973">
    <property type="entry name" value="MutL/Mlh/Pms-like"/>
</dbReference>
<dbReference type="GO" id="GO:0030983">
    <property type="term" value="F:mismatched DNA binding"/>
    <property type="evidence" value="ECO:0007669"/>
    <property type="project" value="InterPro"/>
</dbReference>
<dbReference type="AlphaFoldDB" id="A0A413R9R3"/>
<dbReference type="CDD" id="cd00782">
    <property type="entry name" value="MutL_Trans"/>
    <property type="match status" value="1"/>
</dbReference>
<evidence type="ECO:0000256" key="5">
    <source>
        <dbReference type="SAM" id="MobiDB-lite"/>
    </source>
</evidence>
<dbReference type="NCBIfam" id="TIGR00585">
    <property type="entry name" value="mutl"/>
    <property type="match status" value="1"/>
</dbReference>
<dbReference type="GO" id="GO:0006298">
    <property type="term" value="P:mismatch repair"/>
    <property type="evidence" value="ECO:0007669"/>
    <property type="project" value="UniProtKB-UniRule"/>
</dbReference>
<dbReference type="FunFam" id="3.30.565.10:FF:000003">
    <property type="entry name" value="DNA mismatch repair endonuclease MutL"/>
    <property type="match status" value="1"/>
</dbReference>
<dbReference type="InterPro" id="IPR014721">
    <property type="entry name" value="Ribsml_uS5_D2-typ_fold_subgr"/>
</dbReference>
<dbReference type="SUPFAM" id="SSF118116">
    <property type="entry name" value="DNA mismatch repair protein MutL"/>
    <property type="match status" value="1"/>
</dbReference>
<protein>
    <recommendedName>
        <fullName evidence="4">DNA mismatch repair protein MutL</fullName>
    </recommendedName>
</protein>
<feature type="domain" description="DNA mismatch repair protein S5" evidence="7">
    <location>
        <begin position="209"/>
        <end position="327"/>
    </location>
</feature>
<dbReference type="InterPro" id="IPR002099">
    <property type="entry name" value="MutL/Mlh/PMS"/>
</dbReference>
<dbReference type="InterPro" id="IPR014790">
    <property type="entry name" value="MutL_C"/>
</dbReference>
<dbReference type="RefSeq" id="WP_117970155.1">
    <property type="nucleotide sequence ID" value="NZ_QSFD01000004.1"/>
</dbReference>
<dbReference type="Gene3D" id="3.30.1540.20">
    <property type="entry name" value="MutL, C-terminal domain, dimerisation subdomain"/>
    <property type="match status" value="1"/>
</dbReference>
<dbReference type="Gene3D" id="3.30.230.10">
    <property type="match status" value="1"/>
</dbReference>
<evidence type="ECO:0000256" key="2">
    <source>
        <dbReference type="ARBA" id="ARBA00022763"/>
    </source>
</evidence>
<dbReference type="InterPro" id="IPR020568">
    <property type="entry name" value="Ribosomal_Su5_D2-typ_SF"/>
</dbReference>
<reference evidence="8 9" key="1">
    <citation type="submission" date="2018-08" db="EMBL/GenBank/DDBJ databases">
        <title>A genome reference for cultivated species of the human gut microbiota.</title>
        <authorList>
            <person name="Zou Y."/>
            <person name="Xue W."/>
            <person name="Luo G."/>
        </authorList>
    </citation>
    <scope>NUCLEOTIDE SEQUENCE [LARGE SCALE GENOMIC DNA]</scope>
    <source>
        <strain evidence="8 9">AM44-11BH</strain>
    </source>
</reference>
<dbReference type="PANTHER" id="PTHR10073:SF12">
    <property type="entry name" value="DNA MISMATCH REPAIR PROTEIN MLH1"/>
    <property type="match status" value="1"/>
</dbReference>
<dbReference type="GO" id="GO:0005524">
    <property type="term" value="F:ATP binding"/>
    <property type="evidence" value="ECO:0007669"/>
    <property type="project" value="InterPro"/>
</dbReference>
<keyword evidence="9" id="KW-1185">Reference proteome</keyword>
<dbReference type="GO" id="GO:0004519">
    <property type="term" value="F:endonuclease activity"/>
    <property type="evidence" value="ECO:0007669"/>
    <property type="project" value="UniProtKB-KW"/>
</dbReference>
<dbReference type="PROSITE" id="PS00058">
    <property type="entry name" value="DNA_MISMATCH_REPAIR_1"/>
    <property type="match status" value="1"/>
</dbReference>
<evidence type="ECO:0000256" key="1">
    <source>
        <dbReference type="ARBA" id="ARBA00006082"/>
    </source>
</evidence>
<dbReference type="Gene3D" id="3.30.1370.100">
    <property type="entry name" value="MutL, C-terminal domain, regulatory subdomain"/>
    <property type="match status" value="1"/>
</dbReference>
<dbReference type="HAMAP" id="MF_00149">
    <property type="entry name" value="DNA_mis_repair"/>
    <property type="match status" value="1"/>
</dbReference>
<evidence type="ECO:0000256" key="4">
    <source>
        <dbReference type="HAMAP-Rule" id="MF_00149"/>
    </source>
</evidence>